<dbReference type="OrthoDB" id="10527165at2759"/>
<organism evidence="2 3">
    <name type="scientific">Desmophyllum pertusum</name>
    <dbReference type="NCBI Taxonomy" id="174260"/>
    <lineage>
        <taxon>Eukaryota</taxon>
        <taxon>Metazoa</taxon>
        <taxon>Cnidaria</taxon>
        <taxon>Anthozoa</taxon>
        <taxon>Hexacorallia</taxon>
        <taxon>Scleractinia</taxon>
        <taxon>Caryophylliina</taxon>
        <taxon>Caryophylliidae</taxon>
        <taxon>Desmophyllum</taxon>
    </lineage>
</organism>
<proteinExistence type="predicted"/>
<dbReference type="Proteomes" id="UP001163046">
    <property type="component" value="Unassembled WGS sequence"/>
</dbReference>
<dbReference type="Gene3D" id="3.10.100.10">
    <property type="entry name" value="Mannose-Binding Protein A, subunit A"/>
    <property type="match status" value="1"/>
</dbReference>
<gene>
    <name evidence="2" type="ORF">OS493_034276</name>
</gene>
<reference evidence="2" key="1">
    <citation type="submission" date="2023-01" db="EMBL/GenBank/DDBJ databases">
        <title>Genome assembly of the deep-sea coral Lophelia pertusa.</title>
        <authorList>
            <person name="Herrera S."/>
            <person name="Cordes E."/>
        </authorList>
    </citation>
    <scope>NUCLEOTIDE SEQUENCE</scope>
    <source>
        <strain evidence="2">USNM1676648</strain>
        <tissue evidence="2">Polyp</tissue>
    </source>
</reference>
<dbReference type="EMBL" id="MU826873">
    <property type="protein sequence ID" value="KAJ7370067.1"/>
    <property type="molecule type" value="Genomic_DNA"/>
</dbReference>
<keyword evidence="3" id="KW-1185">Reference proteome</keyword>
<dbReference type="CDD" id="cd00037">
    <property type="entry name" value="CLECT"/>
    <property type="match status" value="1"/>
</dbReference>
<accession>A0A9W9YV58</accession>
<evidence type="ECO:0000313" key="2">
    <source>
        <dbReference type="EMBL" id="KAJ7370067.1"/>
    </source>
</evidence>
<comment type="caution">
    <text evidence="2">The sequence shown here is derived from an EMBL/GenBank/DDBJ whole genome shotgun (WGS) entry which is preliminary data.</text>
</comment>
<feature type="signal peptide" evidence="1">
    <location>
        <begin position="1"/>
        <end position="29"/>
    </location>
</feature>
<evidence type="ECO:0000313" key="3">
    <source>
        <dbReference type="Proteomes" id="UP001163046"/>
    </source>
</evidence>
<dbReference type="AlphaFoldDB" id="A0A9W9YV58"/>
<sequence length="115" mass="12955">MAFIAQRRINVLQLIVATISFLAVTRTESGGVTYRGFNNYNRWSDAVTRCKQSDHGGGFLTKIKNLDELKKARVAASIQHHTVDFWVGVKYDKAKDNFIGVTDLLSLVLQILTRL</sequence>
<dbReference type="InterPro" id="IPR016187">
    <property type="entry name" value="CTDL_fold"/>
</dbReference>
<dbReference type="SUPFAM" id="SSF56436">
    <property type="entry name" value="C-type lectin-like"/>
    <property type="match status" value="1"/>
</dbReference>
<keyword evidence="1" id="KW-0732">Signal</keyword>
<name>A0A9W9YV58_9CNID</name>
<protein>
    <submittedName>
        <fullName evidence="2">Uncharacterized protein</fullName>
    </submittedName>
</protein>
<evidence type="ECO:0000256" key="1">
    <source>
        <dbReference type="SAM" id="SignalP"/>
    </source>
</evidence>
<feature type="chain" id="PRO_5040721035" evidence="1">
    <location>
        <begin position="30"/>
        <end position="115"/>
    </location>
</feature>
<dbReference type="InterPro" id="IPR016186">
    <property type="entry name" value="C-type_lectin-like/link_sf"/>
</dbReference>